<dbReference type="AlphaFoldDB" id="A0ABD0MPF3"/>
<organism evidence="2 3">
    <name type="scientific">Cirrhinus mrigala</name>
    <name type="common">Mrigala</name>
    <dbReference type="NCBI Taxonomy" id="683832"/>
    <lineage>
        <taxon>Eukaryota</taxon>
        <taxon>Metazoa</taxon>
        <taxon>Chordata</taxon>
        <taxon>Craniata</taxon>
        <taxon>Vertebrata</taxon>
        <taxon>Euteleostomi</taxon>
        <taxon>Actinopterygii</taxon>
        <taxon>Neopterygii</taxon>
        <taxon>Teleostei</taxon>
        <taxon>Ostariophysi</taxon>
        <taxon>Cypriniformes</taxon>
        <taxon>Cyprinidae</taxon>
        <taxon>Labeoninae</taxon>
        <taxon>Labeonini</taxon>
        <taxon>Cirrhinus</taxon>
    </lineage>
</organism>
<accession>A0ABD0MPF3</accession>
<name>A0ABD0MPF3_CIRMR</name>
<evidence type="ECO:0000256" key="1">
    <source>
        <dbReference type="SAM" id="MobiDB-lite"/>
    </source>
</evidence>
<evidence type="ECO:0000313" key="3">
    <source>
        <dbReference type="Proteomes" id="UP001529510"/>
    </source>
</evidence>
<sequence>DLPGGAVQGVGQSREHAGGASRRRSAGQKLSDVEGSGCKDTVPAEMAGHRRQRPQRDQKL</sequence>
<proteinExistence type="predicted"/>
<protein>
    <submittedName>
        <fullName evidence="2">Uncharacterized protein</fullName>
    </submittedName>
</protein>
<evidence type="ECO:0000313" key="2">
    <source>
        <dbReference type="EMBL" id="KAL0150855.1"/>
    </source>
</evidence>
<reference evidence="2 3" key="1">
    <citation type="submission" date="2024-05" db="EMBL/GenBank/DDBJ databases">
        <title>Genome sequencing and assembly of Indian major carp, Cirrhinus mrigala (Hamilton, 1822).</title>
        <authorList>
            <person name="Mohindra V."/>
            <person name="Chowdhury L.M."/>
            <person name="Lal K."/>
            <person name="Jena J.K."/>
        </authorList>
    </citation>
    <scope>NUCLEOTIDE SEQUENCE [LARGE SCALE GENOMIC DNA]</scope>
    <source>
        <strain evidence="2">CM1030</strain>
        <tissue evidence="2">Blood</tissue>
    </source>
</reference>
<feature type="non-terminal residue" evidence="2">
    <location>
        <position position="60"/>
    </location>
</feature>
<gene>
    <name evidence="2" type="ORF">M9458_053774</name>
</gene>
<feature type="non-terminal residue" evidence="2">
    <location>
        <position position="1"/>
    </location>
</feature>
<feature type="region of interest" description="Disordered" evidence="1">
    <location>
        <begin position="1"/>
        <end position="60"/>
    </location>
</feature>
<comment type="caution">
    <text evidence="2">The sequence shown here is derived from an EMBL/GenBank/DDBJ whole genome shotgun (WGS) entry which is preliminary data.</text>
</comment>
<dbReference type="EMBL" id="JAMKFB020000267">
    <property type="protein sequence ID" value="KAL0150855.1"/>
    <property type="molecule type" value="Genomic_DNA"/>
</dbReference>
<dbReference type="Proteomes" id="UP001529510">
    <property type="component" value="Unassembled WGS sequence"/>
</dbReference>
<keyword evidence="3" id="KW-1185">Reference proteome</keyword>